<dbReference type="EMBL" id="KB405094">
    <property type="protein sequence ID" value="EMF52764.1"/>
    <property type="molecule type" value="Genomic_DNA"/>
</dbReference>
<gene>
    <name evidence="2" type="ORF">SBD_5839</name>
</gene>
<sequence>MNGWDRPDGAVSVSSTSGSLVEQPDSATAIAHMAASRTVFVVAIGYYNSLSGCFAWDSGVP</sequence>
<evidence type="ECO:0000313" key="2">
    <source>
        <dbReference type="EMBL" id="EMF52764.1"/>
    </source>
</evidence>
<dbReference type="Proteomes" id="UP000030760">
    <property type="component" value="Unassembled WGS sequence"/>
</dbReference>
<protein>
    <submittedName>
        <fullName evidence="2">Uncharacterized protein</fullName>
    </submittedName>
</protein>
<proteinExistence type="predicted"/>
<feature type="region of interest" description="Disordered" evidence="1">
    <location>
        <begin position="1"/>
        <end position="22"/>
    </location>
</feature>
<evidence type="ECO:0000256" key="1">
    <source>
        <dbReference type="SAM" id="MobiDB-lite"/>
    </source>
</evidence>
<reference evidence="3" key="1">
    <citation type="journal article" date="2013" name="Genome Announc.">
        <title>Draft Genome Sequence of Streptomyces bottropensis ATCC 25435, a Bottromycin-Producing Actinomycete.</title>
        <authorList>
            <person name="Zhang H."/>
            <person name="Zhou W."/>
            <person name="Zhuang Y."/>
            <person name="Liang X."/>
            <person name="Liu T."/>
        </authorList>
    </citation>
    <scope>NUCLEOTIDE SEQUENCE [LARGE SCALE GENOMIC DNA]</scope>
    <source>
        <strain evidence="3">ATCC 25435</strain>
    </source>
</reference>
<name>M3FL18_9ACTN</name>
<organism evidence="2 3">
    <name type="scientific">Streptomyces bottropensis ATCC 25435</name>
    <dbReference type="NCBI Taxonomy" id="1054862"/>
    <lineage>
        <taxon>Bacteria</taxon>
        <taxon>Bacillati</taxon>
        <taxon>Actinomycetota</taxon>
        <taxon>Actinomycetes</taxon>
        <taxon>Kitasatosporales</taxon>
        <taxon>Streptomycetaceae</taxon>
        <taxon>Streptomyces</taxon>
    </lineage>
</organism>
<accession>M3FL18</accession>
<dbReference type="AlphaFoldDB" id="M3FL18"/>
<evidence type="ECO:0000313" key="3">
    <source>
        <dbReference type="Proteomes" id="UP000030760"/>
    </source>
</evidence>